<dbReference type="AlphaFoldDB" id="A0A516GZ86"/>
<dbReference type="Pfam" id="PF04299">
    <property type="entry name" value="FMN_bind_2"/>
    <property type="match status" value="1"/>
</dbReference>
<reference evidence="1 2" key="1">
    <citation type="submission" date="2019-07" db="EMBL/GenBank/DDBJ databases">
        <title>Genome sequencing for Ferrovibrio sp. K5.</title>
        <authorList>
            <person name="Park S.-J."/>
        </authorList>
    </citation>
    <scope>NUCLEOTIDE SEQUENCE [LARGE SCALE GENOMIC DNA]</scope>
    <source>
        <strain evidence="1 2">K5</strain>
    </source>
</reference>
<evidence type="ECO:0000313" key="1">
    <source>
        <dbReference type="EMBL" id="QDO96827.1"/>
    </source>
</evidence>
<proteinExistence type="predicted"/>
<dbReference type="Gene3D" id="2.30.110.10">
    <property type="entry name" value="Electron Transport, Fmn-binding Protein, Chain A"/>
    <property type="match status" value="1"/>
</dbReference>
<dbReference type="SUPFAM" id="SSF50475">
    <property type="entry name" value="FMN-binding split barrel"/>
    <property type="match status" value="1"/>
</dbReference>
<organism evidence="1 2">
    <name type="scientific">Ferrovibrio terrae</name>
    <dbReference type="NCBI Taxonomy" id="2594003"/>
    <lineage>
        <taxon>Bacteria</taxon>
        <taxon>Pseudomonadati</taxon>
        <taxon>Pseudomonadota</taxon>
        <taxon>Alphaproteobacteria</taxon>
        <taxon>Rhodospirillales</taxon>
        <taxon>Rhodospirillaceae</taxon>
        <taxon>Ferrovibrio</taxon>
    </lineage>
</organism>
<dbReference type="PANTHER" id="PTHR35802:SF1">
    <property type="entry name" value="PROTEASE SYNTHASE AND SPORULATION PROTEIN PAI 2"/>
    <property type="match status" value="1"/>
</dbReference>
<dbReference type="RefSeq" id="WP_144067808.1">
    <property type="nucleotide sequence ID" value="NZ_CP041636.1"/>
</dbReference>
<evidence type="ECO:0000313" key="2">
    <source>
        <dbReference type="Proteomes" id="UP000317496"/>
    </source>
</evidence>
<gene>
    <name evidence="1" type="ORF">FNB15_05850</name>
</gene>
<protein>
    <submittedName>
        <fullName evidence="1">FMN-binding negative transcriptional regulator</fullName>
    </submittedName>
</protein>
<dbReference type="InterPro" id="IPR007396">
    <property type="entry name" value="TR_PAI2-type"/>
</dbReference>
<dbReference type="PANTHER" id="PTHR35802">
    <property type="entry name" value="PROTEASE SYNTHASE AND SPORULATION PROTEIN PAI 2"/>
    <property type="match status" value="1"/>
</dbReference>
<sequence>MYIPAHFAQSDRDRLFDLIEGHAFGLLISGSGAEMIASHVPFLLDRPGSNKTGGEHGTLVCHLAAANTQIATLDGQEVLCIFQGPHGYVSPNWYAKKPAVPTWNYMVVHAYGRARVSRDATELRGIVDRLSKIYEGPDGWQLDDEPESFFAGMVRGIVGIEIPVTKLEGKFKLSQNRPLPDVDGVIAHLRRLGGDENLALAEAMDAAAQKKRNKV</sequence>
<dbReference type="KEGG" id="fer:FNB15_05850"/>
<dbReference type="PIRSF" id="PIRSF010372">
    <property type="entry name" value="PaiB"/>
    <property type="match status" value="1"/>
</dbReference>
<dbReference type="Proteomes" id="UP000317496">
    <property type="component" value="Chromosome"/>
</dbReference>
<name>A0A516GZ86_9PROT</name>
<dbReference type="OrthoDB" id="9794948at2"/>
<dbReference type="InterPro" id="IPR012349">
    <property type="entry name" value="Split_barrel_FMN-bd"/>
</dbReference>
<keyword evidence="2" id="KW-1185">Reference proteome</keyword>
<accession>A0A516GZ86</accession>
<dbReference type="EMBL" id="CP041636">
    <property type="protein sequence ID" value="QDO96827.1"/>
    <property type="molecule type" value="Genomic_DNA"/>
</dbReference>